<dbReference type="InterPro" id="IPR001764">
    <property type="entry name" value="Glyco_hydro_3_N"/>
</dbReference>
<dbReference type="Pfam" id="PF00933">
    <property type="entry name" value="Glyco_hydro_3"/>
    <property type="match status" value="1"/>
</dbReference>
<comment type="subcellular location">
    <subcellularLocation>
        <location evidence="10">Cytoplasm</location>
    </subcellularLocation>
</comment>
<dbReference type="GO" id="GO:0071555">
    <property type="term" value="P:cell wall organization"/>
    <property type="evidence" value="ECO:0007669"/>
    <property type="project" value="UniProtKB-KW"/>
</dbReference>
<proteinExistence type="inferred from homology"/>
<evidence type="ECO:0000256" key="2">
    <source>
        <dbReference type="ARBA" id="ARBA00022490"/>
    </source>
</evidence>
<comment type="similarity">
    <text evidence="10">Belongs to the glycosyl hydrolase 3 family. NagZ subfamily.</text>
</comment>
<feature type="binding site" evidence="10">
    <location>
        <begin position="168"/>
        <end position="169"/>
    </location>
    <ligand>
        <name>substrate</name>
    </ligand>
</feature>
<dbReference type="NCBIfam" id="NF003740">
    <property type="entry name" value="PRK05337.1"/>
    <property type="match status" value="1"/>
</dbReference>
<dbReference type="GO" id="GO:0009254">
    <property type="term" value="P:peptidoglycan turnover"/>
    <property type="evidence" value="ECO:0007669"/>
    <property type="project" value="UniProtKB-UniRule"/>
</dbReference>
<evidence type="ECO:0000256" key="10">
    <source>
        <dbReference type="HAMAP-Rule" id="MF_00364"/>
    </source>
</evidence>
<dbReference type="EMBL" id="JAYGII010000022">
    <property type="protein sequence ID" value="MEA5446139.1"/>
    <property type="molecule type" value="Genomic_DNA"/>
</dbReference>
<dbReference type="GO" id="GO:0004563">
    <property type="term" value="F:beta-N-acetylhexosaminidase activity"/>
    <property type="evidence" value="ECO:0007669"/>
    <property type="project" value="UniProtKB-UniRule"/>
</dbReference>
<evidence type="ECO:0000259" key="11">
    <source>
        <dbReference type="Pfam" id="PF00933"/>
    </source>
</evidence>
<dbReference type="AlphaFoldDB" id="A0AAP6JIX3"/>
<keyword evidence="13" id="KW-1185">Reference proteome</keyword>
<keyword evidence="8 10" id="KW-0131">Cell cycle</keyword>
<keyword evidence="6 10" id="KW-0573">Peptidoglycan synthesis</keyword>
<dbReference type="InterPro" id="IPR022956">
    <property type="entry name" value="Beta_hexosaminidase_bac"/>
</dbReference>
<dbReference type="Proteomes" id="UP001302316">
    <property type="component" value="Unassembled WGS sequence"/>
</dbReference>
<dbReference type="EC" id="3.2.1.52" evidence="10"/>
<comment type="function">
    <text evidence="10">Plays a role in peptidoglycan recycling by cleaving the terminal beta-1,4-linked N-acetylglucosamine (GlcNAc) from peptide-linked peptidoglycan fragments, giving rise to free GlcNAc, anhydro-N-acetylmuramic acid and anhydro-N-acetylmuramic acid-linked peptides.</text>
</comment>
<comment type="catalytic activity">
    <reaction evidence="1 10">
        <text>Hydrolysis of terminal non-reducing N-acetyl-D-hexosamine residues in N-acetyl-beta-D-hexosaminides.</text>
        <dbReference type="EC" id="3.2.1.52"/>
    </reaction>
</comment>
<feature type="domain" description="Glycoside hydrolase family 3 N-terminal" evidence="11">
    <location>
        <begin position="14"/>
        <end position="311"/>
    </location>
</feature>
<dbReference type="GO" id="GO:0051301">
    <property type="term" value="P:cell division"/>
    <property type="evidence" value="ECO:0007669"/>
    <property type="project" value="UniProtKB-KW"/>
</dbReference>
<keyword evidence="7 10" id="KW-0326">Glycosidase</keyword>
<protein>
    <recommendedName>
        <fullName evidence="10">Beta-hexosaminidase</fullName>
        <ecNumber evidence="10">3.2.1.52</ecNumber>
    </recommendedName>
    <alternativeName>
        <fullName evidence="10">Beta-N-acetylhexosaminidase</fullName>
    </alternativeName>
    <alternativeName>
        <fullName evidence="10">N-acetyl-beta-glucosaminidase</fullName>
    </alternativeName>
</protein>
<dbReference type="GO" id="GO:0008360">
    <property type="term" value="P:regulation of cell shape"/>
    <property type="evidence" value="ECO:0007669"/>
    <property type="project" value="UniProtKB-KW"/>
</dbReference>
<keyword evidence="9 10" id="KW-0961">Cell wall biogenesis/degradation</keyword>
<organism evidence="12 13">
    <name type="scientific">Natronospira elongata</name>
    <dbReference type="NCBI Taxonomy" id="3110268"/>
    <lineage>
        <taxon>Bacteria</taxon>
        <taxon>Pseudomonadati</taxon>
        <taxon>Pseudomonadota</taxon>
        <taxon>Gammaproteobacteria</taxon>
        <taxon>Natronospirales</taxon>
        <taxon>Natronospiraceae</taxon>
        <taxon>Natronospira</taxon>
    </lineage>
</organism>
<dbReference type="GO" id="GO:0005975">
    <property type="term" value="P:carbohydrate metabolic process"/>
    <property type="evidence" value="ECO:0007669"/>
    <property type="project" value="InterPro"/>
</dbReference>
<feature type="binding site" evidence="10">
    <location>
        <position position="72"/>
    </location>
    <ligand>
        <name>substrate</name>
    </ligand>
</feature>
<evidence type="ECO:0000256" key="6">
    <source>
        <dbReference type="ARBA" id="ARBA00022984"/>
    </source>
</evidence>
<dbReference type="PANTHER" id="PTHR30480:SF13">
    <property type="entry name" value="BETA-HEXOSAMINIDASE"/>
    <property type="match status" value="1"/>
</dbReference>
<feature type="active site" description="Nucleophile" evidence="10">
    <location>
        <position position="252"/>
    </location>
</feature>
<comment type="caution">
    <text evidence="12">The sequence shown here is derived from an EMBL/GenBank/DDBJ whole genome shotgun (WGS) entry which is preliminary data.</text>
</comment>
<evidence type="ECO:0000256" key="7">
    <source>
        <dbReference type="ARBA" id="ARBA00023295"/>
    </source>
</evidence>
<evidence type="ECO:0000313" key="13">
    <source>
        <dbReference type="Proteomes" id="UP001302316"/>
    </source>
</evidence>
<feature type="binding site" evidence="10">
    <location>
        <position position="138"/>
    </location>
    <ligand>
        <name>substrate</name>
    </ligand>
</feature>
<feature type="active site" description="Proton donor/acceptor" evidence="10">
    <location>
        <position position="181"/>
    </location>
</feature>
<keyword evidence="2 10" id="KW-0963">Cytoplasm</keyword>
<dbReference type="Gene3D" id="3.20.20.300">
    <property type="entry name" value="Glycoside hydrolase, family 3, N-terminal domain"/>
    <property type="match status" value="1"/>
</dbReference>
<evidence type="ECO:0000313" key="12">
    <source>
        <dbReference type="EMBL" id="MEA5446139.1"/>
    </source>
</evidence>
<evidence type="ECO:0000256" key="3">
    <source>
        <dbReference type="ARBA" id="ARBA00022618"/>
    </source>
</evidence>
<feature type="site" description="Important for catalytic activity" evidence="10">
    <location>
        <position position="179"/>
    </location>
</feature>
<evidence type="ECO:0000256" key="4">
    <source>
        <dbReference type="ARBA" id="ARBA00022801"/>
    </source>
</evidence>
<evidence type="ECO:0000256" key="8">
    <source>
        <dbReference type="ARBA" id="ARBA00023306"/>
    </source>
</evidence>
<name>A0AAP6JIX3_9GAMM</name>
<reference evidence="12 13" key="1">
    <citation type="submission" date="2023-12" db="EMBL/GenBank/DDBJ databases">
        <title>Whole-genome sequencing of halo(alkali)philic microorganisms from hypersaline lakes.</title>
        <authorList>
            <person name="Sorokin D.Y."/>
            <person name="Merkel A.Y."/>
            <person name="Messina E."/>
            <person name="Yakimov M."/>
        </authorList>
    </citation>
    <scope>NUCLEOTIDE SEQUENCE [LARGE SCALE GENOMIC DNA]</scope>
    <source>
        <strain evidence="12 13">AB-CW1</strain>
    </source>
</reference>
<dbReference type="GO" id="GO:0009252">
    <property type="term" value="P:peptidoglycan biosynthetic process"/>
    <property type="evidence" value="ECO:0007669"/>
    <property type="project" value="UniProtKB-KW"/>
</dbReference>
<evidence type="ECO:0000256" key="9">
    <source>
        <dbReference type="ARBA" id="ARBA00023316"/>
    </source>
</evidence>
<comment type="pathway">
    <text evidence="10">Cell wall biogenesis; peptidoglycan recycling.</text>
</comment>
<dbReference type="GO" id="GO:0005737">
    <property type="term" value="C:cytoplasm"/>
    <property type="evidence" value="ECO:0007669"/>
    <property type="project" value="UniProtKB-SubCell"/>
</dbReference>
<keyword evidence="5 10" id="KW-0133">Cell shape</keyword>
<feature type="binding site" evidence="10">
    <location>
        <position position="64"/>
    </location>
    <ligand>
        <name>substrate</name>
    </ligand>
</feature>
<evidence type="ECO:0000256" key="5">
    <source>
        <dbReference type="ARBA" id="ARBA00022960"/>
    </source>
</evidence>
<dbReference type="HAMAP" id="MF_00364">
    <property type="entry name" value="NagZ"/>
    <property type="match status" value="1"/>
</dbReference>
<gene>
    <name evidence="10 12" type="primary">nagZ</name>
    <name evidence="12" type="ORF">VCB98_09940</name>
</gene>
<dbReference type="InterPro" id="IPR036962">
    <property type="entry name" value="Glyco_hydro_3_N_sf"/>
</dbReference>
<dbReference type="RefSeq" id="WP_346052181.1">
    <property type="nucleotide sequence ID" value="NZ_JAYGII010000022.1"/>
</dbReference>
<dbReference type="InterPro" id="IPR050226">
    <property type="entry name" value="NagZ_Beta-hexosaminidase"/>
</dbReference>
<sequence>MVAGPVMIDFESTRLTAEDRELLAHPAVGAVILFSRNYESPAALRELVAAIRAARSNPILITVDQEGGRVQRFREGFTRLPAMAALGEAYEEDSAHGLRLAELCGWVLARELREHDVDLSFAPVVDLDFGASEVIGDRAFHDDPDVVFRLARALVSGMHAGGMAATAKHFPGHGSVTLDSHVDCPVEERELDDLRQWDMIPFMRLARMELPSIMMAHVVYSAVDSLPASFSGRWIQDILRHELDFGGAVIADDLCMAGAAVIGSPADRARAALEAGCDLLPVCNDRAAAVAVIDAVGNGDFPAIRRRLERLLGGEPADQCNNVAATWTRARQMIAQLSN</sequence>
<keyword evidence="3 10" id="KW-0132">Cell division</keyword>
<keyword evidence="4 10" id="KW-0378">Hydrolase</keyword>
<dbReference type="PANTHER" id="PTHR30480">
    <property type="entry name" value="BETA-HEXOSAMINIDASE-RELATED"/>
    <property type="match status" value="1"/>
</dbReference>
<evidence type="ECO:0000256" key="1">
    <source>
        <dbReference type="ARBA" id="ARBA00001231"/>
    </source>
</evidence>
<dbReference type="InterPro" id="IPR017853">
    <property type="entry name" value="GH"/>
</dbReference>
<accession>A0AAP6JIX3</accession>
<dbReference type="SUPFAM" id="SSF51445">
    <property type="entry name" value="(Trans)glycosidases"/>
    <property type="match status" value="1"/>
</dbReference>